<gene>
    <name evidence="11" type="ORF">NJQ99_07745</name>
</gene>
<dbReference type="GO" id="GO:0015740">
    <property type="term" value="P:C4-dicarboxylate transport"/>
    <property type="evidence" value="ECO:0007669"/>
    <property type="project" value="TreeGrafter"/>
</dbReference>
<keyword evidence="5 9" id="KW-0812">Transmembrane</keyword>
<organism evidence="11 12">
    <name type="scientific">Futiania mangrovi</name>
    <dbReference type="NCBI Taxonomy" id="2959716"/>
    <lineage>
        <taxon>Bacteria</taxon>
        <taxon>Pseudomonadati</taxon>
        <taxon>Pseudomonadota</taxon>
        <taxon>Alphaproteobacteria</taxon>
        <taxon>Futianiales</taxon>
        <taxon>Futianiaceae</taxon>
        <taxon>Futiania</taxon>
    </lineage>
</organism>
<dbReference type="Proteomes" id="UP001055804">
    <property type="component" value="Unassembled WGS sequence"/>
</dbReference>
<sequence length="172" mass="18939">MIGIERAVGRLERAADLLAGIALIAMMLVISADALGRLFGAPLQGAYEFTAYYLMVVVAFMALPRSYVTGGQVRLELMERWLKRAPGNLWPRLVSAMLLAAFGVLLWFATEEALRRIAERETTFGVIQWPLYLSYLWMPLGVALLSARLALDILRPREAGELPETAATGGAE</sequence>
<dbReference type="PANTHER" id="PTHR35011">
    <property type="entry name" value="2,3-DIKETO-L-GULONATE TRAP TRANSPORTER SMALL PERMEASE PROTEIN YIAM"/>
    <property type="match status" value="1"/>
</dbReference>
<evidence type="ECO:0000256" key="3">
    <source>
        <dbReference type="ARBA" id="ARBA00022475"/>
    </source>
</evidence>
<feature type="domain" description="Tripartite ATP-independent periplasmic transporters DctQ component" evidence="10">
    <location>
        <begin position="26"/>
        <end position="156"/>
    </location>
</feature>
<feature type="transmembrane region" description="Helical" evidence="9">
    <location>
        <begin position="89"/>
        <end position="109"/>
    </location>
</feature>
<feature type="transmembrane region" description="Helical" evidence="9">
    <location>
        <begin position="51"/>
        <end position="68"/>
    </location>
</feature>
<evidence type="ECO:0000256" key="1">
    <source>
        <dbReference type="ARBA" id="ARBA00004429"/>
    </source>
</evidence>
<evidence type="ECO:0000256" key="2">
    <source>
        <dbReference type="ARBA" id="ARBA00022448"/>
    </source>
</evidence>
<comment type="subcellular location">
    <subcellularLocation>
        <location evidence="1 9">Cell inner membrane</location>
        <topology evidence="1 9">Multi-pass membrane protein</topology>
    </subcellularLocation>
</comment>
<comment type="subunit">
    <text evidence="9">The complex comprises the extracytoplasmic solute receptor protein and the two transmembrane proteins.</text>
</comment>
<accession>A0A9J6PD82</accession>
<evidence type="ECO:0000256" key="7">
    <source>
        <dbReference type="ARBA" id="ARBA00023136"/>
    </source>
</evidence>
<protein>
    <recommendedName>
        <fullName evidence="9">TRAP transporter small permease protein</fullName>
    </recommendedName>
</protein>
<keyword evidence="6 9" id="KW-1133">Transmembrane helix</keyword>
<evidence type="ECO:0000313" key="12">
    <source>
        <dbReference type="Proteomes" id="UP001055804"/>
    </source>
</evidence>
<reference evidence="11" key="1">
    <citation type="submission" date="2022-06" db="EMBL/GenBank/DDBJ databases">
        <title>Isolation and Genomics of Futiania mangrovii gen. nov., sp. nov., a Rare and Metabolically-versatile member in the Class Alphaproteobacteria.</title>
        <authorList>
            <person name="Liu L."/>
            <person name="Huang W.-C."/>
            <person name="Pan J."/>
            <person name="Li J."/>
            <person name="Huang Y."/>
            <person name="Du H."/>
            <person name="Liu Y."/>
            <person name="Li M."/>
        </authorList>
    </citation>
    <scope>NUCLEOTIDE SEQUENCE</scope>
    <source>
        <strain evidence="11">FT118</strain>
    </source>
</reference>
<keyword evidence="2 9" id="KW-0813">Transport</keyword>
<comment type="similarity">
    <text evidence="8 9">Belongs to the TRAP transporter small permease family.</text>
</comment>
<evidence type="ECO:0000256" key="9">
    <source>
        <dbReference type="RuleBase" id="RU369079"/>
    </source>
</evidence>
<dbReference type="GO" id="GO:0022857">
    <property type="term" value="F:transmembrane transporter activity"/>
    <property type="evidence" value="ECO:0007669"/>
    <property type="project" value="UniProtKB-UniRule"/>
</dbReference>
<comment type="function">
    <text evidence="9">Part of the tripartite ATP-independent periplasmic (TRAP) transport system.</text>
</comment>
<evidence type="ECO:0000256" key="6">
    <source>
        <dbReference type="ARBA" id="ARBA00022989"/>
    </source>
</evidence>
<keyword evidence="3" id="KW-1003">Cell membrane</keyword>
<keyword evidence="12" id="KW-1185">Reference proteome</keyword>
<dbReference type="InterPro" id="IPR007387">
    <property type="entry name" value="TRAP_DctQ"/>
</dbReference>
<dbReference type="GO" id="GO:0005886">
    <property type="term" value="C:plasma membrane"/>
    <property type="evidence" value="ECO:0007669"/>
    <property type="project" value="UniProtKB-SubCell"/>
</dbReference>
<dbReference type="EMBL" id="JAMZFT010000002">
    <property type="protein sequence ID" value="MCP1336294.1"/>
    <property type="molecule type" value="Genomic_DNA"/>
</dbReference>
<evidence type="ECO:0000259" key="10">
    <source>
        <dbReference type="Pfam" id="PF04290"/>
    </source>
</evidence>
<comment type="caution">
    <text evidence="11">The sequence shown here is derived from an EMBL/GenBank/DDBJ whole genome shotgun (WGS) entry which is preliminary data.</text>
</comment>
<keyword evidence="7 9" id="KW-0472">Membrane</keyword>
<dbReference type="PANTHER" id="PTHR35011:SF10">
    <property type="entry name" value="TRAP TRANSPORTER SMALL PERMEASE PROTEIN"/>
    <property type="match status" value="1"/>
</dbReference>
<dbReference type="RefSeq" id="WP_269332260.1">
    <property type="nucleotide sequence ID" value="NZ_JAMZFT010000002.1"/>
</dbReference>
<proteinExistence type="inferred from homology"/>
<feature type="transmembrane region" description="Helical" evidence="9">
    <location>
        <begin position="129"/>
        <end position="151"/>
    </location>
</feature>
<name>A0A9J6PD82_9PROT</name>
<evidence type="ECO:0000256" key="4">
    <source>
        <dbReference type="ARBA" id="ARBA00022519"/>
    </source>
</evidence>
<dbReference type="Pfam" id="PF04290">
    <property type="entry name" value="DctQ"/>
    <property type="match status" value="1"/>
</dbReference>
<dbReference type="AlphaFoldDB" id="A0A9J6PD82"/>
<evidence type="ECO:0000313" key="11">
    <source>
        <dbReference type="EMBL" id="MCP1336294.1"/>
    </source>
</evidence>
<dbReference type="InterPro" id="IPR055348">
    <property type="entry name" value="DctQ"/>
</dbReference>
<feature type="transmembrane region" description="Helical" evidence="9">
    <location>
        <begin position="17"/>
        <end position="39"/>
    </location>
</feature>
<keyword evidence="4 9" id="KW-0997">Cell inner membrane</keyword>
<evidence type="ECO:0000256" key="5">
    <source>
        <dbReference type="ARBA" id="ARBA00022692"/>
    </source>
</evidence>
<evidence type="ECO:0000256" key="8">
    <source>
        <dbReference type="ARBA" id="ARBA00038436"/>
    </source>
</evidence>